<keyword evidence="1" id="KW-0472">Membrane</keyword>
<proteinExistence type="predicted"/>
<feature type="transmembrane region" description="Helical" evidence="1">
    <location>
        <begin position="7"/>
        <end position="28"/>
    </location>
</feature>
<dbReference type="AlphaFoldDB" id="A0A7D5GN13"/>
<feature type="transmembrane region" description="Helical" evidence="1">
    <location>
        <begin position="64"/>
        <end position="86"/>
    </location>
</feature>
<feature type="transmembrane region" description="Helical" evidence="1">
    <location>
        <begin position="124"/>
        <end position="145"/>
    </location>
</feature>
<dbReference type="KEGG" id="haly:HYG82_17725"/>
<dbReference type="RefSeq" id="WP_179263165.1">
    <property type="nucleotide sequence ID" value="NZ_CP058601.1"/>
</dbReference>
<evidence type="ECO:0000313" key="2">
    <source>
        <dbReference type="EMBL" id="QLG50552.1"/>
    </source>
</evidence>
<dbReference type="Pfam" id="PF20587">
    <property type="entry name" value="DUF6789"/>
    <property type="match status" value="1"/>
</dbReference>
<organism evidence="2 3">
    <name type="scientific">Natrinema halophilum</name>
    <dbReference type="NCBI Taxonomy" id="1699371"/>
    <lineage>
        <taxon>Archaea</taxon>
        <taxon>Methanobacteriati</taxon>
        <taxon>Methanobacteriota</taxon>
        <taxon>Stenosarchaea group</taxon>
        <taxon>Halobacteria</taxon>
        <taxon>Halobacteriales</taxon>
        <taxon>Natrialbaceae</taxon>
        <taxon>Natrinema</taxon>
    </lineage>
</organism>
<dbReference type="InterPro" id="IPR046739">
    <property type="entry name" value="DUF6789"/>
</dbReference>
<dbReference type="EMBL" id="CP058601">
    <property type="protein sequence ID" value="QLG50552.1"/>
    <property type="molecule type" value="Genomic_DNA"/>
</dbReference>
<accession>A0A7D5GN13</accession>
<keyword evidence="1" id="KW-1133">Transmembrane helix</keyword>
<dbReference type="GeneID" id="56035170"/>
<feature type="transmembrane region" description="Helical" evidence="1">
    <location>
        <begin position="34"/>
        <end position="52"/>
    </location>
</feature>
<gene>
    <name evidence="2" type="ORF">HYG82_17725</name>
</gene>
<keyword evidence="3" id="KW-1185">Reference proteome</keyword>
<name>A0A7D5GN13_9EURY</name>
<evidence type="ECO:0000256" key="1">
    <source>
        <dbReference type="SAM" id="Phobius"/>
    </source>
</evidence>
<dbReference type="Proteomes" id="UP000509241">
    <property type="component" value="Chromosome"/>
</dbReference>
<sequence>MGPIRSSIGGGLAATVVLTIFLLGVDALLRGSDLFVFVTFTSFCAIGGPPYCEGGSPMAAGLLFVSYSGLFALAWPLLFGGFTWAIPGETGAAHGVVFGFVLWTGYVVVLSGSPVADRTIVETVTLSAITLAAYLVYGLTLGAVYDYLTNDRTVRSAGTA</sequence>
<dbReference type="OrthoDB" id="275690at2157"/>
<reference evidence="2 3" key="1">
    <citation type="submission" date="2020-07" db="EMBL/GenBank/DDBJ databases">
        <authorList>
            <person name="Cui H."/>
        </authorList>
    </citation>
    <scope>NUCLEOTIDE SEQUENCE [LARGE SCALE GENOMIC DNA]</scope>
    <source>
        <strain evidence="2 3">YPL8</strain>
    </source>
</reference>
<feature type="transmembrane region" description="Helical" evidence="1">
    <location>
        <begin position="92"/>
        <end position="112"/>
    </location>
</feature>
<evidence type="ECO:0000313" key="3">
    <source>
        <dbReference type="Proteomes" id="UP000509241"/>
    </source>
</evidence>
<protein>
    <submittedName>
        <fullName evidence="2">Uncharacterized protein</fullName>
    </submittedName>
</protein>
<keyword evidence="1" id="KW-0812">Transmembrane</keyword>